<proteinExistence type="predicted"/>
<accession>A0A1J4P449</accession>
<keyword evidence="2" id="KW-0804">Transcription</keyword>
<dbReference type="Gene3D" id="1.10.10.1320">
    <property type="entry name" value="Anti-sigma factor, zinc-finger domain"/>
    <property type="match status" value="1"/>
</dbReference>
<keyword evidence="4" id="KW-0812">Transmembrane</keyword>
<feature type="compositionally biased region" description="Gly residues" evidence="3">
    <location>
        <begin position="115"/>
        <end position="133"/>
    </location>
</feature>
<dbReference type="EMBL" id="LAVA02000005">
    <property type="protein sequence ID" value="OIJ69336.1"/>
    <property type="molecule type" value="Genomic_DNA"/>
</dbReference>
<keyword evidence="1" id="KW-0805">Transcription regulation</keyword>
<evidence type="ECO:0000256" key="4">
    <source>
        <dbReference type="SAM" id="Phobius"/>
    </source>
</evidence>
<evidence type="ECO:0008006" key="7">
    <source>
        <dbReference type="Google" id="ProtNLM"/>
    </source>
</evidence>
<gene>
    <name evidence="5" type="ORF">WN71_003595</name>
</gene>
<keyword evidence="4" id="KW-0472">Membrane</keyword>
<evidence type="ECO:0000256" key="3">
    <source>
        <dbReference type="SAM" id="MobiDB-lite"/>
    </source>
</evidence>
<sequence>MTSTTDAAGHPDVEEISDLTEGLLAPSRAVEVQGHLEACALCSDVHASLEEIRELLGDLPEPQPMPADVAERIDAALAAEALTPTTSEAHVSRETSLAADRPAGRAHGTPVPGGVSTGPGSTAGGGATTGPGRGRVRRRRRIALGTALTAAVLGAGALLVQSLGGSTGSGATDTFSHEKLQNQVADLLGTKSPSPSPSPSGDTKKPWGVQSDGDGATANTLIAPSPSVPDCVRKGINRTDTVLGAKKGTYQGDAAYLVVLPDATDTRRVTAYVVDAACAGKKPATPGKILLKRSYAKP</sequence>
<dbReference type="InterPro" id="IPR041916">
    <property type="entry name" value="Anti_sigma_zinc_sf"/>
</dbReference>
<keyword evidence="6" id="KW-1185">Reference proteome</keyword>
<organism evidence="5 6">
    <name type="scientific">Streptomyces mangrovisoli</name>
    <dbReference type="NCBI Taxonomy" id="1428628"/>
    <lineage>
        <taxon>Bacteria</taxon>
        <taxon>Bacillati</taxon>
        <taxon>Actinomycetota</taxon>
        <taxon>Actinomycetes</taxon>
        <taxon>Kitasatosporales</taxon>
        <taxon>Streptomycetaceae</taxon>
        <taxon>Streptomyces</taxon>
    </lineage>
</organism>
<keyword evidence="4" id="KW-1133">Transmembrane helix</keyword>
<dbReference type="Proteomes" id="UP000034196">
    <property type="component" value="Unassembled WGS sequence"/>
</dbReference>
<evidence type="ECO:0000256" key="2">
    <source>
        <dbReference type="ARBA" id="ARBA00023163"/>
    </source>
</evidence>
<feature type="region of interest" description="Disordered" evidence="3">
    <location>
        <begin position="84"/>
        <end position="136"/>
    </location>
</feature>
<feature type="transmembrane region" description="Helical" evidence="4">
    <location>
        <begin position="142"/>
        <end position="160"/>
    </location>
</feature>
<dbReference type="RefSeq" id="WP_046583684.1">
    <property type="nucleotide sequence ID" value="NZ_LAVA02000005.1"/>
</dbReference>
<feature type="region of interest" description="Disordered" evidence="3">
    <location>
        <begin position="188"/>
        <end position="224"/>
    </location>
</feature>
<dbReference type="OrthoDB" id="4350643at2"/>
<evidence type="ECO:0000313" key="6">
    <source>
        <dbReference type="Proteomes" id="UP000034196"/>
    </source>
</evidence>
<reference evidence="5" key="1">
    <citation type="submission" date="2016-10" db="EMBL/GenBank/DDBJ databases">
        <title>Genome sequence of Streptomyces mangrovisoli MUSC 149.</title>
        <authorList>
            <person name="Lee L.-H."/>
            <person name="Ser H.-L."/>
        </authorList>
    </citation>
    <scope>NUCLEOTIDE SEQUENCE [LARGE SCALE GENOMIC DNA]</scope>
    <source>
        <strain evidence="5">MUSC 149</strain>
    </source>
</reference>
<dbReference type="STRING" id="1428628.WN71_003595"/>
<protein>
    <recommendedName>
        <fullName evidence="7">Zinc-finger domain-containing protein</fullName>
    </recommendedName>
</protein>
<evidence type="ECO:0000256" key="1">
    <source>
        <dbReference type="ARBA" id="ARBA00023015"/>
    </source>
</evidence>
<comment type="caution">
    <text evidence="5">The sequence shown here is derived from an EMBL/GenBank/DDBJ whole genome shotgun (WGS) entry which is preliminary data.</text>
</comment>
<dbReference type="AlphaFoldDB" id="A0A1J4P449"/>
<evidence type="ECO:0000313" key="5">
    <source>
        <dbReference type="EMBL" id="OIJ69336.1"/>
    </source>
</evidence>
<name>A0A1J4P449_9ACTN</name>